<reference evidence="4" key="1">
    <citation type="journal article" date="2022" name="Plant J.">
        <title>Strategies of tolerance reflected in two North American maple genomes.</title>
        <authorList>
            <person name="McEvoy S.L."/>
            <person name="Sezen U.U."/>
            <person name="Trouern-Trend A."/>
            <person name="McMahon S.M."/>
            <person name="Schaberg P.G."/>
            <person name="Yang J."/>
            <person name="Wegrzyn J.L."/>
            <person name="Swenson N.G."/>
        </authorList>
    </citation>
    <scope>NUCLEOTIDE SEQUENCE</scope>
    <source>
        <strain evidence="4">NS2018</strain>
    </source>
</reference>
<evidence type="ECO:0000313" key="4">
    <source>
        <dbReference type="EMBL" id="KAK0601642.1"/>
    </source>
</evidence>
<proteinExistence type="inferred from homology"/>
<dbReference type="InterPro" id="IPR023213">
    <property type="entry name" value="CAT-like_dom_sf"/>
</dbReference>
<dbReference type="Gene3D" id="3.30.559.10">
    <property type="entry name" value="Chloramphenicol acetyltransferase-like domain"/>
    <property type="match status" value="1"/>
</dbReference>
<dbReference type="EMBL" id="JAUESC010000003">
    <property type="protein sequence ID" value="KAK0601642.1"/>
    <property type="molecule type" value="Genomic_DNA"/>
</dbReference>
<dbReference type="PANTHER" id="PTHR31623">
    <property type="entry name" value="F21J9.9"/>
    <property type="match status" value="1"/>
</dbReference>
<accession>A0AA39SXR9</accession>
<name>A0AA39SXR9_ACESA</name>
<reference evidence="4" key="2">
    <citation type="submission" date="2023-06" db="EMBL/GenBank/DDBJ databases">
        <authorList>
            <person name="Swenson N.G."/>
            <person name="Wegrzyn J.L."/>
            <person name="Mcevoy S.L."/>
        </authorList>
    </citation>
    <scope>NUCLEOTIDE SEQUENCE</scope>
    <source>
        <strain evidence="4">NS2018</strain>
        <tissue evidence="4">Leaf</tissue>
    </source>
</reference>
<comment type="similarity">
    <text evidence="1">Belongs to the plant acyltransferase family.</text>
</comment>
<keyword evidence="3" id="KW-0012">Acyltransferase</keyword>
<evidence type="ECO:0000313" key="5">
    <source>
        <dbReference type="Proteomes" id="UP001168877"/>
    </source>
</evidence>
<comment type="caution">
    <text evidence="4">The sequence shown here is derived from an EMBL/GenBank/DDBJ whole genome shotgun (WGS) entry which is preliminary data.</text>
</comment>
<gene>
    <name evidence="4" type="ORF">LWI29_026032</name>
</gene>
<keyword evidence="5" id="KW-1185">Reference proteome</keyword>
<dbReference type="Pfam" id="PF02458">
    <property type="entry name" value="Transferase"/>
    <property type="match status" value="1"/>
</dbReference>
<sequence>MSVSQEMRPEVRVPLKKNRSGFYANSSKQHSYAEILKKSSRSGHDSMSGYESERVRKTHPSSFVWKGHEARLEKLEKSLSETLTRFYPLAGRYIEDRDSIDCNDDGAEYLNARVDGQLARFLKQNCDQAVDQQLNWLIPFENEALEFSQMVLAVQVNMFDCGGLAIGVCLSHKVADGFVIFSFMQGWAMACKVGLAEVVCPSFDMGILFSARDIDKFSIPVLEDNWTKLITKRFVFNGDAISKLKAKVMASSGSAAITPPFVGGGCDGVYMESTNACSSSETRALEAFLTNPSIQFPRKNISTHTGE</sequence>
<keyword evidence="2" id="KW-0808">Transferase</keyword>
<dbReference type="GO" id="GO:0016746">
    <property type="term" value="F:acyltransferase activity"/>
    <property type="evidence" value="ECO:0007669"/>
    <property type="project" value="UniProtKB-KW"/>
</dbReference>
<evidence type="ECO:0000256" key="1">
    <source>
        <dbReference type="ARBA" id="ARBA00009861"/>
    </source>
</evidence>
<organism evidence="4 5">
    <name type="scientific">Acer saccharum</name>
    <name type="common">Sugar maple</name>
    <dbReference type="NCBI Taxonomy" id="4024"/>
    <lineage>
        <taxon>Eukaryota</taxon>
        <taxon>Viridiplantae</taxon>
        <taxon>Streptophyta</taxon>
        <taxon>Embryophyta</taxon>
        <taxon>Tracheophyta</taxon>
        <taxon>Spermatophyta</taxon>
        <taxon>Magnoliopsida</taxon>
        <taxon>eudicotyledons</taxon>
        <taxon>Gunneridae</taxon>
        <taxon>Pentapetalae</taxon>
        <taxon>rosids</taxon>
        <taxon>malvids</taxon>
        <taxon>Sapindales</taxon>
        <taxon>Sapindaceae</taxon>
        <taxon>Hippocastanoideae</taxon>
        <taxon>Acereae</taxon>
        <taxon>Acer</taxon>
    </lineage>
</organism>
<dbReference type="AlphaFoldDB" id="A0AA39SXR9"/>
<evidence type="ECO:0000256" key="2">
    <source>
        <dbReference type="ARBA" id="ARBA00022679"/>
    </source>
</evidence>
<dbReference type="PANTHER" id="PTHR31623:SF116">
    <property type="entry name" value="ACETYL-COA-BENZYLALCOHOL ACETYLTRANSFERASE-LIKE"/>
    <property type="match status" value="1"/>
</dbReference>
<evidence type="ECO:0000256" key="3">
    <source>
        <dbReference type="ARBA" id="ARBA00023315"/>
    </source>
</evidence>
<protein>
    <submittedName>
        <fullName evidence="4">Uncharacterized protein</fullName>
    </submittedName>
</protein>
<dbReference type="Proteomes" id="UP001168877">
    <property type="component" value="Unassembled WGS sequence"/>
</dbReference>